<evidence type="ECO:0000259" key="2">
    <source>
        <dbReference type="PROSITE" id="PS50041"/>
    </source>
</evidence>
<dbReference type="Ensembl" id="ENSXCOT00000022587.1">
    <property type="protein sequence ID" value="ENSXCOP00000022314.1"/>
    <property type="gene ID" value="ENSXCOG00000016658.1"/>
</dbReference>
<feature type="domain" description="C-type lectin" evidence="2">
    <location>
        <begin position="39"/>
        <end position="153"/>
    </location>
</feature>
<dbReference type="InterPro" id="IPR016186">
    <property type="entry name" value="C-type_lectin-like/link_sf"/>
</dbReference>
<name>A0A3B5MS48_9TELE</name>
<feature type="chain" id="PRO_5017436698" description="C-type lectin domain-containing protein" evidence="1">
    <location>
        <begin position="27"/>
        <end position="157"/>
    </location>
</feature>
<dbReference type="PROSITE" id="PS50041">
    <property type="entry name" value="C_TYPE_LECTIN_2"/>
    <property type="match status" value="1"/>
</dbReference>
<dbReference type="GeneTree" id="ENSGT01100000263473"/>
<dbReference type="AlphaFoldDB" id="A0A3B5MS48"/>
<dbReference type="SUPFAM" id="SSF56436">
    <property type="entry name" value="C-type lectin-like"/>
    <property type="match status" value="1"/>
</dbReference>
<dbReference type="Gene3D" id="3.10.100.10">
    <property type="entry name" value="Mannose-Binding Protein A, subunit A"/>
    <property type="match status" value="1"/>
</dbReference>
<protein>
    <recommendedName>
        <fullName evidence="2">C-type lectin domain-containing protein</fullName>
    </recommendedName>
</protein>
<dbReference type="Pfam" id="PF00059">
    <property type="entry name" value="Lectin_C"/>
    <property type="match status" value="1"/>
</dbReference>
<organism evidence="3 4">
    <name type="scientific">Xiphophorus couchianus</name>
    <name type="common">Monterrey platyfish</name>
    <dbReference type="NCBI Taxonomy" id="32473"/>
    <lineage>
        <taxon>Eukaryota</taxon>
        <taxon>Metazoa</taxon>
        <taxon>Chordata</taxon>
        <taxon>Craniata</taxon>
        <taxon>Vertebrata</taxon>
        <taxon>Euteleostomi</taxon>
        <taxon>Actinopterygii</taxon>
        <taxon>Neopterygii</taxon>
        <taxon>Teleostei</taxon>
        <taxon>Neoteleostei</taxon>
        <taxon>Acanthomorphata</taxon>
        <taxon>Ovalentaria</taxon>
        <taxon>Atherinomorphae</taxon>
        <taxon>Cyprinodontiformes</taxon>
        <taxon>Poeciliidae</taxon>
        <taxon>Poeciliinae</taxon>
        <taxon>Xiphophorus</taxon>
    </lineage>
</organism>
<dbReference type="PANTHER" id="PTHR45784:SF3">
    <property type="entry name" value="C-TYPE LECTIN DOMAIN FAMILY 4 MEMBER K-LIKE-RELATED"/>
    <property type="match status" value="1"/>
</dbReference>
<evidence type="ECO:0000313" key="4">
    <source>
        <dbReference type="Proteomes" id="UP000261380"/>
    </source>
</evidence>
<dbReference type="CDD" id="cd00037">
    <property type="entry name" value="CLECT"/>
    <property type="match status" value="1"/>
</dbReference>
<sequence length="157" mass="17987">MQRTAAELKPFSFIQLLFRIFCTSLHFPVPLCPTGWSEYGNRCFLFQSTETDWATAEVQSQKNQQHHTDLASVRSMSENEQMKGLVQSAGEIQAWIGLYRNSWMWVDGSNSSFRHWRASEPNGSEENCATAVHADAGQWEDWPCSWKMPFFCNAGKP</sequence>
<reference evidence="3" key="2">
    <citation type="submission" date="2025-09" db="UniProtKB">
        <authorList>
            <consortium name="Ensembl"/>
        </authorList>
    </citation>
    <scope>IDENTIFICATION</scope>
</reference>
<dbReference type="SMART" id="SM00034">
    <property type="entry name" value="CLECT"/>
    <property type="match status" value="1"/>
</dbReference>
<evidence type="ECO:0000313" key="3">
    <source>
        <dbReference type="Ensembl" id="ENSXCOP00000022314.1"/>
    </source>
</evidence>
<dbReference type="Proteomes" id="UP000261380">
    <property type="component" value="Unplaced"/>
</dbReference>
<accession>A0A3B5MS48</accession>
<feature type="signal peptide" evidence="1">
    <location>
        <begin position="1"/>
        <end position="26"/>
    </location>
</feature>
<keyword evidence="4" id="KW-1185">Reference proteome</keyword>
<dbReference type="InterPro" id="IPR016187">
    <property type="entry name" value="CTDL_fold"/>
</dbReference>
<dbReference type="PANTHER" id="PTHR45784">
    <property type="entry name" value="C-TYPE LECTIN DOMAIN FAMILY 20 MEMBER A-RELATED"/>
    <property type="match status" value="1"/>
</dbReference>
<keyword evidence="1" id="KW-0732">Signal</keyword>
<dbReference type="InterPro" id="IPR001304">
    <property type="entry name" value="C-type_lectin-like"/>
</dbReference>
<evidence type="ECO:0000256" key="1">
    <source>
        <dbReference type="SAM" id="SignalP"/>
    </source>
</evidence>
<reference evidence="3" key="1">
    <citation type="submission" date="2025-08" db="UniProtKB">
        <authorList>
            <consortium name="Ensembl"/>
        </authorList>
    </citation>
    <scope>IDENTIFICATION</scope>
</reference>
<proteinExistence type="predicted"/>